<dbReference type="VEuPathDB" id="CryptoDB:Cvel_17616"/>
<feature type="region of interest" description="Disordered" evidence="4">
    <location>
        <begin position="151"/>
        <end position="212"/>
    </location>
</feature>
<dbReference type="InterPro" id="IPR011051">
    <property type="entry name" value="RmlC_Cupin_sf"/>
</dbReference>
<keyword evidence="1" id="KW-0479">Metal-binding</keyword>
<dbReference type="PANTHER" id="PTHR22966:SF61">
    <property type="entry name" value="2-AMINOETHANETHIOL DIOXYGENASE"/>
    <property type="match status" value="1"/>
</dbReference>
<evidence type="ECO:0000313" key="5">
    <source>
        <dbReference type="EMBL" id="CEM14790.1"/>
    </source>
</evidence>
<reference evidence="5" key="1">
    <citation type="submission" date="2014-11" db="EMBL/GenBank/DDBJ databases">
        <authorList>
            <person name="Otto D Thomas"/>
            <person name="Naeem Raeece"/>
        </authorList>
    </citation>
    <scope>NUCLEOTIDE SEQUENCE</scope>
</reference>
<feature type="compositionally biased region" description="Basic and acidic residues" evidence="4">
    <location>
        <begin position="170"/>
        <end position="180"/>
    </location>
</feature>
<proteinExistence type="predicted"/>
<protein>
    <submittedName>
        <fullName evidence="5">Uncharacterized protein</fullName>
    </submittedName>
</protein>
<dbReference type="Pfam" id="PF07847">
    <property type="entry name" value="PCO_ADO"/>
    <property type="match status" value="2"/>
</dbReference>
<evidence type="ECO:0000256" key="1">
    <source>
        <dbReference type="ARBA" id="ARBA00022723"/>
    </source>
</evidence>
<feature type="region of interest" description="Disordered" evidence="4">
    <location>
        <begin position="252"/>
        <end position="276"/>
    </location>
</feature>
<dbReference type="SUPFAM" id="SSF51182">
    <property type="entry name" value="RmlC-like cupins"/>
    <property type="match status" value="1"/>
</dbReference>
<organism evidence="5">
    <name type="scientific">Chromera velia CCMP2878</name>
    <dbReference type="NCBI Taxonomy" id="1169474"/>
    <lineage>
        <taxon>Eukaryota</taxon>
        <taxon>Sar</taxon>
        <taxon>Alveolata</taxon>
        <taxon>Colpodellida</taxon>
        <taxon>Chromeraceae</taxon>
        <taxon>Chromera</taxon>
    </lineage>
</organism>
<dbReference type="Gene3D" id="2.60.120.10">
    <property type="entry name" value="Jelly Rolls"/>
    <property type="match status" value="1"/>
</dbReference>
<evidence type="ECO:0000256" key="3">
    <source>
        <dbReference type="ARBA" id="ARBA00023004"/>
    </source>
</evidence>
<name>A0A0G4FLX8_9ALVE</name>
<dbReference type="GO" id="GO:0046872">
    <property type="term" value="F:metal ion binding"/>
    <property type="evidence" value="ECO:0007669"/>
    <property type="project" value="UniProtKB-KW"/>
</dbReference>
<dbReference type="AlphaFoldDB" id="A0A0G4FLX8"/>
<accession>A0A0G4FLX8</accession>
<feature type="compositionally biased region" description="Low complexity" evidence="4">
    <location>
        <begin position="267"/>
        <end position="276"/>
    </location>
</feature>
<dbReference type="InterPro" id="IPR014710">
    <property type="entry name" value="RmlC-like_jellyroll"/>
</dbReference>
<keyword evidence="3" id="KW-0408">Iron</keyword>
<dbReference type="GO" id="GO:0016702">
    <property type="term" value="F:oxidoreductase activity, acting on single donors with incorporation of molecular oxygen, incorporation of two atoms of oxygen"/>
    <property type="evidence" value="ECO:0007669"/>
    <property type="project" value="InterPro"/>
</dbReference>
<sequence length="423" mass="46502">MGRLYSRFLKLTSPMSGTSVSRSSAHVNVNTLVELSSRVFKRSSATGRLETPNEAHWIQLRNFLESLRPGDIRCFTPPRNSRHRPRFIRTTTVFQNDDFIICAFFIPTGSRLPLHDHPSMAVVSKVLEGSLSIKTYTRTDHLHRLYEEMMSKGEGDKSHQPISRPTTFRHTKEEEREKALKFHSVHQNGSSPPPPPSQKEPNQSPVSPSSFQNAFADLSAGRIESPEIGRRVPAILTAEDLLSVEEHIDPGEASHTVSHTVSPPPHTATSSPSSYSFPLTPWHSTRVILPLLNNVHELVAVSDCVLLDIIAPPYEASEEPEAFDCRYYSSSSSGSSGESESDQQGSSAEQGGAWFEHLIAVQQALPVSLQGPLGSAADQPLGHGGRGYSHKEPSSGGFRSCTLTEIDVPADYFCAVEPFRPEG</sequence>
<gene>
    <name evidence="5" type="ORF">Cvel_17616</name>
</gene>
<dbReference type="PANTHER" id="PTHR22966">
    <property type="entry name" value="2-AMINOETHANETHIOL DIOXYGENASE"/>
    <property type="match status" value="1"/>
</dbReference>
<feature type="region of interest" description="Disordered" evidence="4">
    <location>
        <begin position="375"/>
        <end position="396"/>
    </location>
</feature>
<evidence type="ECO:0000256" key="4">
    <source>
        <dbReference type="SAM" id="MobiDB-lite"/>
    </source>
</evidence>
<feature type="compositionally biased region" description="Low complexity" evidence="4">
    <location>
        <begin position="329"/>
        <end position="349"/>
    </location>
</feature>
<feature type="region of interest" description="Disordered" evidence="4">
    <location>
        <begin position="327"/>
        <end position="349"/>
    </location>
</feature>
<dbReference type="InterPro" id="IPR012864">
    <property type="entry name" value="PCO/ADO"/>
</dbReference>
<evidence type="ECO:0000256" key="2">
    <source>
        <dbReference type="ARBA" id="ARBA00023002"/>
    </source>
</evidence>
<keyword evidence="2" id="KW-0560">Oxidoreductase</keyword>
<dbReference type="EMBL" id="CDMZ01000460">
    <property type="protein sequence ID" value="CEM14790.1"/>
    <property type="molecule type" value="Genomic_DNA"/>
</dbReference>